<gene>
    <name evidence="2" type="ORF">IEO21_03283</name>
</gene>
<dbReference type="Proteomes" id="UP000639403">
    <property type="component" value="Unassembled WGS sequence"/>
</dbReference>
<accession>A0A8H7U466</accession>
<name>A0A8H7U466_9APHY</name>
<protein>
    <submittedName>
        <fullName evidence="2">Uncharacterized protein</fullName>
    </submittedName>
</protein>
<reference evidence="2" key="1">
    <citation type="submission" date="2020-11" db="EMBL/GenBank/DDBJ databases">
        <authorList>
            <person name="Koelle M."/>
            <person name="Horta M.A.C."/>
            <person name="Nowrousian M."/>
            <person name="Ohm R.A."/>
            <person name="Benz P."/>
            <person name="Pilgard A."/>
        </authorList>
    </citation>
    <scope>NUCLEOTIDE SEQUENCE</scope>
    <source>
        <strain evidence="2">FPRL280</strain>
    </source>
</reference>
<evidence type="ECO:0000313" key="2">
    <source>
        <dbReference type="EMBL" id="KAF9817734.1"/>
    </source>
</evidence>
<feature type="region of interest" description="Disordered" evidence="1">
    <location>
        <begin position="1304"/>
        <end position="1343"/>
    </location>
</feature>
<feature type="region of interest" description="Disordered" evidence="1">
    <location>
        <begin position="175"/>
        <end position="294"/>
    </location>
</feature>
<evidence type="ECO:0000256" key="1">
    <source>
        <dbReference type="SAM" id="MobiDB-lite"/>
    </source>
</evidence>
<feature type="compositionally biased region" description="Basic and acidic residues" evidence="1">
    <location>
        <begin position="382"/>
        <end position="406"/>
    </location>
</feature>
<feature type="region of interest" description="Disordered" evidence="1">
    <location>
        <begin position="862"/>
        <end position="884"/>
    </location>
</feature>
<feature type="compositionally biased region" description="Polar residues" evidence="1">
    <location>
        <begin position="262"/>
        <end position="278"/>
    </location>
</feature>
<dbReference type="EMBL" id="JADOXO010000039">
    <property type="protein sequence ID" value="KAF9817734.1"/>
    <property type="molecule type" value="Genomic_DNA"/>
</dbReference>
<feature type="region of interest" description="Disordered" evidence="1">
    <location>
        <begin position="1182"/>
        <end position="1201"/>
    </location>
</feature>
<feature type="compositionally biased region" description="Polar residues" evidence="1">
    <location>
        <begin position="547"/>
        <end position="573"/>
    </location>
</feature>
<feature type="region of interest" description="Disordered" evidence="1">
    <location>
        <begin position="528"/>
        <end position="573"/>
    </location>
</feature>
<feature type="region of interest" description="Disordered" evidence="1">
    <location>
        <begin position="376"/>
        <end position="426"/>
    </location>
</feature>
<feature type="region of interest" description="Disordered" evidence="1">
    <location>
        <begin position="1"/>
        <end position="156"/>
    </location>
</feature>
<feature type="compositionally biased region" description="Polar residues" evidence="1">
    <location>
        <begin position="1076"/>
        <end position="1090"/>
    </location>
</feature>
<organism evidence="2 3">
    <name type="scientific">Rhodonia placenta</name>
    <dbReference type="NCBI Taxonomy" id="104341"/>
    <lineage>
        <taxon>Eukaryota</taxon>
        <taxon>Fungi</taxon>
        <taxon>Dikarya</taxon>
        <taxon>Basidiomycota</taxon>
        <taxon>Agaricomycotina</taxon>
        <taxon>Agaricomycetes</taxon>
        <taxon>Polyporales</taxon>
        <taxon>Adustoporiaceae</taxon>
        <taxon>Rhodonia</taxon>
    </lineage>
</organism>
<feature type="compositionally biased region" description="Polar residues" evidence="1">
    <location>
        <begin position="971"/>
        <end position="991"/>
    </location>
</feature>
<feature type="region of interest" description="Disordered" evidence="1">
    <location>
        <begin position="901"/>
        <end position="1126"/>
    </location>
</feature>
<comment type="caution">
    <text evidence="2">The sequence shown here is derived from an EMBL/GenBank/DDBJ whole genome shotgun (WGS) entry which is preliminary data.</text>
</comment>
<feature type="region of interest" description="Disordered" evidence="1">
    <location>
        <begin position="661"/>
        <end position="739"/>
    </location>
</feature>
<feature type="compositionally biased region" description="Polar residues" evidence="1">
    <location>
        <begin position="453"/>
        <end position="462"/>
    </location>
</feature>
<evidence type="ECO:0000313" key="3">
    <source>
        <dbReference type="Proteomes" id="UP000639403"/>
    </source>
</evidence>
<proteinExistence type="predicted"/>
<sequence length="1343" mass="144940">MASKVQPHSPFSRLSRFLKSGPSSPVPQEEDPEKPAGEDWYIPYNGPYEQPQTPGMQHEGERDSWGQLVTGWLADDGRNESDRYGGSTRHRAVSHASALTNSSGVVDPHRQSSHASRTLSRPPTAPMAHLAQVGGIGEVPVPPREPQTPRKSESNRQSFVNLLARGFAVRHSASAGQLSGGAAATPTTSRAAAQDPEDTQTLYVRRHPYAFPFTAPLTRDRSPSTSPRPHVTARDVPNYNPARAETPAYLKPASKPRRSLKASISTPNLRDPPSSTLPPSGHSRSAMPKGRQRWLSPETWCDAIILPRPRFAIRVDPGGGSGRIVSPPGSPVWPPEANPFGQGRPVTVVGSTVETDVVRRPYEARPSVQEVREVAPVAGPSRVHEDPEERAIREEKVEPETVREDTNAAANKSKLKPPRPKSFAWDDLALPSPAPSLSKVLEEGKQLEEQRKAWQSQATRSFQNKRTRSMSRARAKSLVQHNGRASAMDVLAERTLLGNQAHPPKVHIRLHPSQSQLFHVSEDHDAATGTGTGAGTGTGTGVGVATFTSSMSQGHTRSHAHSNSVGTNASSRVQTDESFMWGASGAPGGHKRTHSLGKSALRLVRTTASSAANFCGFASAERIVDGDPGTMCTVAELSGAEMLENALQREDTRVIRLRDQKRTEDRNAGRKNGVVLITPATPSASRSPELSPGRWGHSADAGPSEPIGLSPVPSTGSNSAEGVGIAISTPTPSDEAARQVRPGREPLRIAHPYAQGGFFVPRVEIDRETEAGPSTLPPRAENAFERHRQPVIIHPYSPYAQHRYSGRARSHTVQEPVDASDYQEIELSQGSSMFAELTPGYIREFQAEDLRYSPSIVVQPVEQEQRHDASSSGPMRVHPYASQSKRVSEWGFADALTHTMRGRASPDSGLGTSESHAVAQDADVGPPPFPSVPDSAIHIPEPPAEFFGGMLAVPERSPRGVQERPGIGREATQSSSNHTFASSPLENTTPPSFRRHGSSSGMFTDNAAHSAGSSPGLVSHESSPPLSPRPLNSSGDLERFRNLFYQPPARNRSPSEASSKRDRPRQPSDSAPADLSSESTRSVSGLTTLARQLADDLEELREITGNRDTDEQVEASSPMWGRRFGGLRGQRPAEAILDPNIVLSQTSSGSSPSTEAASPLHFTLDQHASLAPPTINVPEDVESASLNSSDFEPPAQDEPNDTLRVGTVEALATPSPLSNPQRLSSRLSLIHFVHGNERSRREDRSYGRVSSQYSSLGAPISDGARSSFMTNTSRMSGLSDFPVPPSEITPEHMSVLNSYFDESPLAQPERPFDPQFASRAEGSLVRESSRGTFGRQNDIGHAL</sequence>
<reference evidence="2" key="2">
    <citation type="journal article" name="Front. Microbiol.">
        <title>Degradative Capacity of Two Strains of Rhodonia placenta: From Phenotype to Genotype.</title>
        <authorList>
            <person name="Kolle M."/>
            <person name="Horta M.A.C."/>
            <person name="Nowrousian M."/>
            <person name="Ohm R.A."/>
            <person name="Benz J.P."/>
            <person name="Pilgard A."/>
        </authorList>
    </citation>
    <scope>NUCLEOTIDE SEQUENCE</scope>
    <source>
        <strain evidence="2">FPRL280</strain>
    </source>
</reference>
<feature type="compositionally biased region" description="Basic and acidic residues" evidence="1">
    <location>
        <begin position="1100"/>
        <end position="1110"/>
    </location>
</feature>
<feature type="compositionally biased region" description="Gly residues" evidence="1">
    <location>
        <begin position="530"/>
        <end position="542"/>
    </location>
</feature>
<feature type="region of interest" description="Disordered" evidence="1">
    <location>
        <begin position="452"/>
        <end position="471"/>
    </location>
</feature>
<feature type="compositionally biased region" description="Low complexity" evidence="1">
    <location>
        <begin position="175"/>
        <end position="193"/>
    </location>
</feature>